<organism evidence="1 2">
    <name type="scientific">Ehrlichia minasensis</name>
    <dbReference type="NCBI Taxonomy" id="1242993"/>
    <lineage>
        <taxon>Bacteria</taxon>
        <taxon>Pseudomonadati</taxon>
        <taxon>Pseudomonadota</taxon>
        <taxon>Alphaproteobacteria</taxon>
        <taxon>Rickettsiales</taxon>
        <taxon>Anaplasmataceae</taxon>
        <taxon>Ehrlichia</taxon>
    </lineage>
</organism>
<evidence type="ECO:0000313" key="1">
    <source>
        <dbReference type="EMBL" id="RZB12307.1"/>
    </source>
</evidence>
<name>A0A4Q6I8K2_9RICK</name>
<dbReference type="AlphaFoldDB" id="A0A4Q6I8K2"/>
<protein>
    <submittedName>
        <fullName evidence="1">Uncharacterized protein</fullName>
    </submittedName>
</protein>
<comment type="caution">
    <text evidence="1">The sequence shown here is derived from an EMBL/GenBank/DDBJ whole genome shotgun (WGS) entry which is preliminary data.</text>
</comment>
<reference evidence="1 2" key="1">
    <citation type="submission" date="2018-06" db="EMBL/GenBank/DDBJ databases">
        <title>Complete Genome Sequence of Ehrlichia minasensis Isolated From Cattle.</title>
        <authorList>
            <person name="Aguiar D.M."/>
            <person name="Araujo J.P.A.Jr."/>
            <person name="Nakazato L."/>
            <person name="Bard E."/>
            <person name="Cabezas-Cruz A."/>
        </authorList>
    </citation>
    <scope>NUCLEOTIDE SEQUENCE [LARGE SCALE GENOMIC DNA]</scope>
    <source>
        <strain evidence="1 2">B11</strain>
    </source>
</reference>
<accession>A0A4Q6I8K2</accession>
<dbReference type="EMBL" id="QOHL01000035">
    <property type="protein sequence ID" value="RZB12307.1"/>
    <property type="molecule type" value="Genomic_DNA"/>
</dbReference>
<keyword evidence="2" id="KW-1185">Reference proteome</keyword>
<evidence type="ECO:0000313" key="2">
    <source>
        <dbReference type="Proteomes" id="UP000293377"/>
    </source>
</evidence>
<sequence>MVECVLRIIVLVVFCLYFTFPDSSLGSDECSSSNVFYTLDQINKGPYPFCEGIYKEIPILDFRIVPFYLQSFFDPKLFLMHPTKGLELVPKSKDSISSDFQSVMSNSVKPGQAGFDLSDYGIQLYGMHRSGMDSLCIYYNSRGQCVKQCLPIPALKRPVLKSDDKEEIVAEFKIRSVIEGNLKSATSRDYEEKIEKMYLKDLQAILGQSVSLVRPKINAKNHEFETVDVCTEKDKDEKCVKSKKEISTSTYVDNIKCLGGLNYAENGYYVKRYDANIGGHRYFWLRSNNKKLVRHIYSNGVYYPCDDSMSYDLNNISMKSFVTAIKSHDTHYTIPKTVYSIMPYNGNAKSGLCKNSELYFHTSTYLRKVKDEKECIFGELKYSSDEAEYAKSCLYSYTSDDFETFGIYKNRSELKNLDFFLQNDGVLDGLVEKNLYFEGMCIDKFPKYEYKVKKHIDGTVTKQYVYEIGDYHKCDFIKIEAWGGGQAGYVNSGTAYSGAPAYYTLGILKNDGNKLNGKKLVIYVGEGGKYPKEYGEDTVVALCSSDNFNDKCEISLVARGCTHGGCRENNSFIDDNTVVHYRSATGMDFNQSRPLWLQHYRLIPWGNTDFPDGIVRLNVNDCNGPSDAFEKNPNQYPGSGGCAKLGRSIQQGADGLVKLTCEVWNSDLKVRIGDMTYTYNESKKSLCDGNSGCLKSICIYSSNDETMKFSTPITMFGTEECKPIVSNVPNLFVNLLKAGDKMTVSRTRNGYCYNNHKKNSNFMYGIDIAEYENNLRINYRKCWQDHEHNNIGLSCYRNRAKSLGVSEDQYVCCYHDMKNTSRDICWKTKGVDLLKKFNYGTLPLALREKFDNGSKELLTKLPPSNTTKPFTDRADVITDIKYDYSKEKASFCLDTKDGIKKGCLQTVCVYEKGENDVFASGAYIITRKGTQCPSKDSMRVEDSEISKNIKLSCKNDGKCCYSSDSKKNEKLCWANEEVSLLCYEDDDTKDNNVKGNIKSENNKSDGVYKCCYSKLENYKSPAKNDKQRICWKTNLTDLVNMLVSDAVELEKLKTKGLDGKARSKNSQVKVTEEKLVELEYIYDQEKETFCLDTTDKLQNRGCLASLCIYSQDGTLNNQSNYPETNLCSAVNAINTDRSVAKMGKIGQSIKMSCTNEHCCYGNGVGERMCMTDEKLVLSCYETGNMPNNFDYTCCYTSTDKTGVNVCWKVNDTIWQILGYYRLPEAVKEQINGHYNKTMIKVIKGESVKTRV</sequence>
<proteinExistence type="predicted"/>
<dbReference type="Proteomes" id="UP000293377">
    <property type="component" value="Unassembled WGS sequence"/>
</dbReference>
<gene>
    <name evidence="1" type="ORF">DRF75_04830</name>
</gene>